<accession>A0A9X6RPT2</accession>
<evidence type="ECO:0000313" key="2">
    <source>
        <dbReference type="Proteomes" id="UP000192578"/>
    </source>
</evidence>
<protein>
    <submittedName>
        <fullName evidence="1">Uncharacterized protein</fullName>
    </submittedName>
</protein>
<gene>
    <name evidence="1" type="ORF">BV898_19456</name>
</gene>
<comment type="caution">
    <text evidence="1">The sequence shown here is derived from an EMBL/GenBank/DDBJ whole genome shotgun (WGS) entry which is preliminary data.</text>
</comment>
<sequence length="89" mass="10132">MDDEWFMGWFTDVDHTQQRGLTNRCVTNRRVFAPGFQPQNVPTFFRLIGQRRLGRYDPKQVYPAVDSQSAPKAFVGRNVVTSGNSAPAK</sequence>
<keyword evidence="2" id="KW-1185">Reference proteome</keyword>
<proteinExistence type="predicted"/>
<reference evidence="2" key="1">
    <citation type="submission" date="2017-01" db="EMBL/GenBank/DDBJ databases">
        <title>Comparative genomics of anhydrobiosis in the tardigrade Hypsibius dujardini.</title>
        <authorList>
            <person name="Yoshida Y."/>
            <person name="Koutsovoulos G."/>
            <person name="Laetsch D."/>
            <person name="Stevens L."/>
            <person name="Kumar S."/>
            <person name="Horikawa D."/>
            <person name="Ishino K."/>
            <person name="Komine S."/>
            <person name="Tomita M."/>
            <person name="Blaxter M."/>
            <person name="Arakawa K."/>
        </authorList>
    </citation>
    <scope>NUCLEOTIDE SEQUENCE [LARGE SCALE GENOMIC DNA]</scope>
    <source>
        <strain evidence="2">Z151</strain>
    </source>
</reference>
<dbReference type="EMBL" id="MTYJ01000525">
    <property type="protein sequence ID" value="OWA55071.1"/>
    <property type="molecule type" value="Genomic_DNA"/>
</dbReference>
<organism evidence="1 2">
    <name type="scientific">Hypsibius exemplaris</name>
    <name type="common">Freshwater tardigrade</name>
    <dbReference type="NCBI Taxonomy" id="2072580"/>
    <lineage>
        <taxon>Eukaryota</taxon>
        <taxon>Metazoa</taxon>
        <taxon>Ecdysozoa</taxon>
        <taxon>Tardigrada</taxon>
        <taxon>Eutardigrada</taxon>
        <taxon>Parachela</taxon>
        <taxon>Hypsibioidea</taxon>
        <taxon>Hypsibiidae</taxon>
        <taxon>Hypsibius</taxon>
    </lineage>
</organism>
<dbReference type="Proteomes" id="UP000192578">
    <property type="component" value="Unassembled WGS sequence"/>
</dbReference>
<evidence type="ECO:0000313" key="1">
    <source>
        <dbReference type="EMBL" id="OWA55071.1"/>
    </source>
</evidence>
<dbReference type="AlphaFoldDB" id="A0A9X6RPT2"/>
<name>A0A9X6RPT2_HYPEX</name>